<keyword evidence="2" id="KW-1185">Reference proteome</keyword>
<dbReference type="OrthoDB" id="5507947at2"/>
<dbReference type="AlphaFoldDB" id="A0A1M5CSG0"/>
<organism evidence="1 2">
    <name type="scientific">Desulfofundulus australicus DSM 11792</name>
    <dbReference type="NCBI Taxonomy" id="1121425"/>
    <lineage>
        <taxon>Bacteria</taxon>
        <taxon>Bacillati</taxon>
        <taxon>Bacillota</taxon>
        <taxon>Clostridia</taxon>
        <taxon>Eubacteriales</taxon>
        <taxon>Peptococcaceae</taxon>
        <taxon>Desulfofundulus</taxon>
    </lineage>
</organism>
<protein>
    <recommendedName>
        <fullName evidence="3">Antitoxin SocA-like Panacea domain-containing protein</fullName>
    </recommendedName>
</protein>
<gene>
    <name evidence="1" type="ORF">SAMN02745218_02611</name>
</gene>
<name>A0A1M5CSG0_9FIRM</name>
<evidence type="ECO:0008006" key="3">
    <source>
        <dbReference type="Google" id="ProtNLM"/>
    </source>
</evidence>
<evidence type="ECO:0000313" key="2">
    <source>
        <dbReference type="Proteomes" id="UP000184196"/>
    </source>
</evidence>
<dbReference type="Proteomes" id="UP000184196">
    <property type="component" value="Unassembled WGS sequence"/>
</dbReference>
<sequence>MELEALIACLVDEMPVRGKKALQKLVYFCAEAGVPVRTNFRLYIYGPYSNEVAEELGEVIGREIVKVGDDGYSFYKGLTCDKILCKHQEQIRANMDKIRRVLNTFRNFSPTLLELYATVHFIATALKEAYDNVSKERIIGEVYNAKAGKFTTEQIERAHDDLVKWGWLEEGEVCPGEAFQH</sequence>
<reference evidence="2" key="1">
    <citation type="submission" date="2016-11" db="EMBL/GenBank/DDBJ databases">
        <authorList>
            <person name="Varghese N."/>
            <person name="Submissions S."/>
        </authorList>
    </citation>
    <scope>NUCLEOTIDE SEQUENCE [LARGE SCALE GENOMIC DNA]</scope>
    <source>
        <strain evidence="2">DSM 11792</strain>
    </source>
</reference>
<accession>A0A1M5CSG0</accession>
<proteinExistence type="predicted"/>
<evidence type="ECO:0000313" key="1">
    <source>
        <dbReference type="EMBL" id="SHF57292.1"/>
    </source>
</evidence>
<dbReference type="EMBL" id="FQUW01000040">
    <property type="protein sequence ID" value="SHF57292.1"/>
    <property type="molecule type" value="Genomic_DNA"/>
</dbReference>
<dbReference type="RefSeq" id="WP_073167008.1">
    <property type="nucleotide sequence ID" value="NZ_FQUW01000040.1"/>
</dbReference>